<evidence type="ECO:0000256" key="1">
    <source>
        <dbReference type="ARBA" id="ARBA00004123"/>
    </source>
</evidence>
<feature type="region of interest" description="Disordered" evidence="6">
    <location>
        <begin position="990"/>
        <end position="1063"/>
    </location>
</feature>
<dbReference type="InterPro" id="IPR058939">
    <property type="entry name" value="Mtase_EDM2"/>
</dbReference>
<dbReference type="STRING" id="4540.A0A3L6PL57"/>
<dbReference type="InterPro" id="IPR013083">
    <property type="entry name" value="Znf_RING/FYVE/PHD"/>
</dbReference>
<feature type="compositionally biased region" description="Polar residues" evidence="6">
    <location>
        <begin position="1017"/>
        <end position="1038"/>
    </location>
</feature>
<feature type="domain" description="Zinc finger PHD-type" evidence="7">
    <location>
        <begin position="425"/>
        <end position="489"/>
    </location>
</feature>
<keyword evidence="4" id="KW-0862">Zinc</keyword>
<dbReference type="PANTHER" id="PTHR46235:SF3">
    <property type="entry name" value="PHD FINGER-CONTAINING PROTEIN DDB_G0268158"/>
    <property type="match status" value="1"/>
</dbReference>
<dbReference type="Pfam" id="PF22908">
    <property type="entry name" value="PHD_NSD"/>
    <property type="match status" value="1"/>
</dbReference>
<keyword evidence="2" id="KW-0479">Metal-binding</keyword>
<feature type="region of interest" description="Disordered" evidence="6">
    <location>
        <begin position="1229"/>
        <end position="1253"/>
    </location>
</feature>
<keyword evidence="3" id="KW-0863">Zinc-finger</keyword>
<evidence type="ECO:0000259" key="7">
    <source>
        <dbReference type="SMART" id="SM00249"/>
    </source>
</evidence>
<keyword evidence="5" id="KW-0539">Nucleus</keyword>
<evidence type="ECO:0000256" key="3">
    <source>
        <dbReference type="ARBA" id="ARBA00022771"/>
    </source>
</evidence>
<dbReference type="PANTHER" id="PTHR46235">
    <property type="entry name" value="PHD FINGER-CONTAINING PROTEIN DDB_G0268158"/>
    <property type="match status" value="1"/>
</dbReference>
<feature type="compositionally biased region" description="Basic and acidic residues" evidence="6">
    <location>
        <begin position="333"/>
        <end position="346"/>
    </location>
</feature>
<dbReference type="Pfam" id="PF26055">
    <property type="entry name" value="Mtase_EDM2"/>
    <property type="match status" value="2"/>
</dbReference>
<feature type="compositionally biased region" description="Basic residues" evidence="6">
    <location>
        <begin position="1"/>
        <end position="17"/>
    </location>
</feature>
<protein>
    <submittedName>
        <fullName evidence="8">Protein ENHANCED DOWNY MILDEW 2-like isoform X2</fullName>
    </submittedName>
</protein>
<feature type="domain" description="Zinc finger PHD-type" evidence="7">
    <location>
        <begin position="490"/>
        <end position="555"/>
    </location>
</feature>
<dbReference type="Proteomes" id="UP000275267">
    <property type="component" value="Unassembled WGS sequence"/>
</dbReference>
<feature type="compositionally biased region" description="Polar residues" evidence="6">
    <location>
        <begin position="1051"/>
        <end position="1063"/>
    </location>
</feature>
<feature type="compositionally biased region" description="Acidic residues" evidence="6">
    <location>
        <begin position="347"/>
        <end position="358"/>
    </location>
</feature>
<keyword evidence="9" id="KW-1185">Reference proteome</keyword>
<evidence type="ECO:0000313" key="9">
    <source>
        <dbReference type="Proteomes" id="UP000275267"/>
    </source>
</evidence>
<evidence type="ECO:0000256" key="6">
    <source>
        <dbReference type="SAM" id="MobiDB-lite"/>
    </source>
</evidence>
<comment type="caution">
    <text evidence="8">The sequence shown here is derived from an EMBL/GenBank/DDBJ whole genome shotgun (WGS) entry which is preliminary data.</text>
</comment>
<comment type="subcellular location">
    <subcellularLocation>
        <location evidence="1">Nucleus</location>
    </subcellularLocation>
</comment>
<organism evidence="8 9">
    <name type="scientific">Panicum miliaceum</name>
    <name type="common">Proso millet</name>
    <name type="synonym">Broomcorn millet</name>
    <dbReference type="NCBI Taxonomy" id="4540"/>
    <lineage>
        <taxon>Eukaryota</taxon>
        <taxon>Viridiplantae</taxon>
        <taxon>Streptophyta</taxon>
        <taxon>Embryophyta</taxon>
        <taxon>Tracheophyta</taxon>
        <taxon>Spermatophyta</taxon>
        <taxon>Magnoliopsida</taxon>
        <taxon>Liliopsida</taxon>
        <taxon>Poales</taxon>
        <taxon>Poaceae</taxon>
        <taxon>PACMAD clade</taxon>
        <taxon>Panicoideae</taxon>
        <taxon>Panicodae</taxon>
        <taxon>Paniceae</taxon>
        <taxon>Panicinae</taxon>
        <taxon>Panicum</taxon>
        <taxon>Panicum sect. Panicum</taxon>
    </lineage>
</organism>
<evidence type="ECO:0000313" key="8">
    <source>
        <dbReference type="EMBL" id="RLM60611.1"/>
    </source>
</evidence>
<gene>
    <name evidence="8" type="ORF">C2845_PM14G07320</name>
</gene>
<dbReference type="GO" id="GO:0008270">
    <property type="term" value="F:zinc ion binding"/>
    <property type="evidence" value="ECO:0007669"/>
    <property type="project" value="UniProtKB-KW"/>
</dbReference>
<dbReference type="Gene3D" id="3.30.40.10">
    <property type="entry name" value="Zinc/RING finger domain, C3HC4 (zinc finger)"/>
    <property type="match status" value="2"/>
</dbReference>
<evidence type="ECO:0000256" key="4">
    <source>
        <dbReference type="ARBA" id="ARBA00022833"/>
    </source>
</evidence>
<feature type="domain" description="Zinc finger PHD-type" evidence="7">
    <location>
        <begin position="365"/>
        <end position="420"/>
    </location>
</feature>
<dbReference type="Pfam" id="PF12047">
    <property type="entry name" value="DNMT1-RFD"/>
    <property type="match status" value="1"/>
</dbReference>
<feature type="region of interest" description="Disordered" evidence="6">
    <location>
        <begin position="1"/>
        <end position="29"/>
    </location>
</feature>
<feature type="region of interest" description="Disordered" evidence="6">
    <location>
        <begin position="333"/>
        <end position="358"/>
    </location>
</feature>
<evidence type="ECO:0000256" key="2">
    <source>
        <dbReference type="ARBA" id="ARBA00022723"/>
    </source>
</evidence>
<dbReference type="CDD" id="cd15565">
    <property type="entry name" value="PHD2_NSD"/>
    <property type="match status" value="1"/>
</dbReference>
<sequence>MGGARRHVLPGLPRRRGNPGTSRAHTAGDTRAAYSLHVKRRRLRPTPLFCLVPPALLKSSPVTPCPAIATAASEPRQETLRPGLSRVRSIPAISASDQTRSPPRRAVLAPPPYLGIFDWGVHGRGHGGAMMSSDDDDAEPRLRAVQSYYFVDDDDAPVSFDVLPFQFDAAEEVPSFKKDVYLRGLADGGLQNVYKQVVAWKLGLDGDSPVITVLCTEGSWIALLKPRPSYEETVRSVLITVEMLHFVRRSPTVSEENMWGHLRRVFDKYDVKPSEDDVRNHVRLIKLFFERDPAIAKSQTLQLFIKEESMEKIDEAGSNDLDIKQPFIADDKKREEVVEDDNKQESSNDDDDEEDEDDGDLFDSVCAICDNGGELLCCEGSCMRSFHAKLGDGEDSFCATLGYTKAEVKAIKNFLCKNCEYKQHQCFVCGELEASDGTNAKVFLCNNATCGHFYHPKCVAQLLHPNNRNEALELEKNIVAGISFTCPVHWCFECKGLEDRTQEPLQFAVCRRCPRSYHRKCLPREISFEDIDAEGIITRAWELSKRILIYCLNHDMDIDIGTPSRDHLKFPRISKPVNSVKKKVKELAEKKRRVSNDLYVNDPMQKSSRRVGMKGSFERPGFASEKKKAKNLKGMIHPEEPAVKRAAHVSSLKQHVKGEEQELESLSSLATEKTLQSSFPVIDGDTEKRVLALVEKEVCSLTLDDISRQCAIPSTYTSSGRQIDKVIARGKLERSIQAVQDALQKLEHGGTIDDAKAVCEAEVLRQLTRWNNKLRVYLAPFIHGMRYTSFGRHFTKKEKLNEVVDKLQWYVQPGDTIVDFSCGLNDFSQFMKEKLDKVGKKCNFKNYDIIRPKIIGLNPPFGLKAILANKFINKALTFKPKLIILIVPKETERLDQKRQPYNLVWEDAGSLSGKNGRYGTRSETYIGEDTNFVVERQEQVNGLPPEKHVEVAREEKKFASRKNDACQANQNCVHHEARDAHSGYKVHYSERREEIASHTSRRITESERTEDAMKPDSNMSISPSDSRNSQYKSRSDSPICSEYPSQGMAHQDNSFSNPAQEPCTSPLERVPYEDYIRDVAEYGVASVEKHLAIPADNIGAGLRTHSPYLKELNGVYDGGGPNSYLCPASGGTGGSFYRNQNLENCPMDYSMENTGFAQRNAVAGVGTEDARLYDGRIRDNHTLSEVTATDIRAQIRMYGGHTGNDHPQAPMNPPATDIRAQIRMYGRQNTQTSGYPGSADTQSTLTSSHGVSSLGSTWRSMMDMYTTGLYSVPGNRSDMTPGPINLTSRQQYPYPHPGSFSDWHG</sequence>
<dbReference type="SMART" id="SM00249">
    <property type="entry name" value="PHD"/>
    <property type="match status" value="3"/>
</dbReference>
<dbReference type="GO" id="GO:0005634">
    <property type="term" value="C:nucleus"/>
    <property type="evidence" value="ECO:0007669"/>
    <property type="project" value="UniProtKB-SubCell"/>
</dbReference>
<proteinExistence type="predicted"/>
<name>A0A3L6PL57_PANMI</name>
<dbReference type="InterPro" id="IPR022702">
    <property type="entry name" value="Cytosine_MeTrfase1_RFD"/>
</dbReference>
<evidence type="ECO:0000256" key="5">
    <source>
        <dbReference type="ARBA" id="ARBA00023242"/>
    </source>
</evidence>
<dbReference type="InterPro" id="IPR055198">
    <property type="entry name" value="NSD_PHD"/>
</dbReference>
<dbReference type="InterPro" id="IPR001965">
    <property type="entry name" value="Znf_PHD"/>
</dbReference>
<dbReference type="EMBL" id="PQIB02000016">
    <property type="protein sequence ID" value="RLM60611.1"/>
    <property type="molecule type" value="Genomic_DNA"/>
</dbReference>
<feature type="compositionally biased region" description="Basic and acidic residues" evidence="6">
    <location>
        <begin position="990"/>
        <end position="1014"/>
    </location>
</feature>
<reference evidence="9" key="1">
    <citation type="journal article" date="2019" name="Nat. Commun.">
        <title>The genome of broomcorn millet.</title>
        <authorList>
            <person name="Zou C."/>
            <person name="Miki D."/>
            <person name="Li D."/>
            <person name="Tang Q."/>
            <person name="Xiao L."/>
            <person name="Rajput S."/>
            <person name="Deng P."/>
            <person name="Jia W."/>
            <person name="Huang R."/>
            <person name="Zhang M."/>
            <person name="Sun Y."/>
            <person name="Hu J."/>
            <person name="Fu X."/>
            <person name="Schnable P.S."/>
            <person name="Li F."/>
            <person name="Zhang H."/>
            <person name="Feng B."/>
            <person name="Zhu X."/>
            <person name="Liu R."/>
            <person name="Schnable J.C."/>
            <person name="Zhu J.-K."/>
            <person name="Zhang H."/>
        </authorList>
    </citation>
    <scope>NUCLEOTIDE SEQUENCE [LARGE SCALE GENOMIC DNA]</scope>
</reference>
<dbReference type="OrthoDB" id="21264at2759"/>
<accession>A0A3L6PL57</accession>
<feature type="region of interest" description="Disordered" evidence="6">
    <location>
        <begin position="1280"/>
        <end position="1305"/>
    </location>
</feature>